<dbReference type="InterPro" id="IPR034569">
    <property type="entry name" value="PNSB5"/>
</dbReference>
<reference evidence="2" key="1">
    <citation type="submission" date="2018-02" db="EMBL/GenBank/DDBJ databases">
        <title>Rhizophora mucronata_Transcriptome.</title>
        <authorList>
            <person name="Meera S.P."/>
            <person name="Sreeshan A."/>
            <person name="Augustine A."/>
        </authorList>
    </citation>
    <scope>NUCLEOTIDE SEQUENCE</scope>
    <source>
        <tissue evidence="2">Leaf</tissue>
    </source>
</reference>
<sequence>MAAATLSVLCTNPWSKIGSRNLEEKDTVPFTRSRGSVYFKVRENSRFSGRNRSRTRPNAGLTEIEPDLNEDPVDRWATPGIDPEDFEYGKYDGHHTYFEGEEDPRTFWELIAADFEAVGAPTGFQGLIAWTFLPAIAAGMYFNVPGEYLYIGAAIFATIYTIIELDKPDQPHNFEPQIYNMERGARDKLINDYNTMSIWEFNEKYGELWDFTIKRDDLTKL</sequence>
<dbReference type="PANTHER" id="PTHR36399:SF1">
    <property type="entry name" value="PHOTOSYNTHETIC NDH SUBUNIT OF SUBCOMPLEX B 5, CHLOROPLASTIC"/>
    <property type="match status" value="1"/>
</dbReference>
<evidence type="ECO:0000313" key="2">
    <source>
        <dbReference type="EMBL" id="MBW92781.1"/>
    </source>
</evidence>
<evidence type="ECO:0000256" key="1">
    <source>
        <dbReference type="SAM" id="MobiDB-lite"/>
    </source>
</evidence>
<dbReference type="GO" id="GO:0009507">
    <property type="term" value="C:chloroplast"/>
    <property type="evidence" value="ECO:0007669"/>
    <property type="project" value="InterPro"/>
</dbReference>
<organism evidence="2">
    <name type="scientific">Rhizophora mucronata</name>
    <name type="common">Asiatic mangrove</name>
    <dbReference type="NCBI Taxonomy" id="61149"/>
    <lineage>
        <taxon>Eukaryota</taxon>
        <taxon>Viridiplantae</taxon>
        <taxon>Streptophyta</taxon>
        <taxon>Embryophyta</taxon>
        <taxon>Tracheophyta</taxon>
        <taxon>Spermatophyta</taxon>
        <taxon>Magnoliopsida</taxon>
        <taxon>eudicotyledons</taxon>
        <taxon>Gunneridae</taxon>
        <taxon>Pentapetalae</taxon>
        <taxon>rosids</taxon>
        <taxon>fabids</taxon>
        <taxon>Malpighiales</taxon>
        <taxon>Rhizophoraceae</taxon>
        <taxon>Rhizophora</taxon>
    </lineage>
</organism>
<protein>
    <recommendedName>
        <fullName evidence="3">Photosynthetic NDH subunit of subcomplex B 5, chloroplastic</fullName>
    </recommendedName>
</protein>
<accession>A0A2P2JH46</accession>
<evidence type="ECO:0008006" key="3">
    <source>
        <dbReference type="Google" id="ProtNLM"/>
    </source>
</evidence>
<feature type="region of interest" description="Disordered" evidence="1">
    <location>
        <begin position="48"/>
        <end position="69"/>
    </location>
</feature>
<proteinExistence type="predicted"/>
<dbReference type="GO" id="GO:0006979">
    <property type="term" value="P:response to oxidative stress"/>
    <property type="evidence" value="ECO:0007669"/>
    <property type="project" value="InterPro"/>
</dbReference>
<dbReference type="AlphaFoldDB" id="A0A2P2JH46"/>
<name>A0A2P2JH46_RHIMU</name>
<dbReference type="EMBL" id="GGEC01012298">
    <property type="protein sequence ID" value="MBW92781.1"/>
    <property type="molecule type" value="Transcribed_RNA"/>
</dbReference>
<dbReference type="PANTHER" id="PTHR36399">
    <property type="entry name" value="PHOTOSYNTHETIC NDH SUBUNIT OF SUBCOMPLEX B 5, CHLOROPLASTIC"/>
    <property type="match status" value="1"/>
</dbReference>